<dbReference type="EMBL" id="DF820456">
    <property type="protein sequence ID" value="GAK50701.1"/>
    <property type="molecule type" value="Genomic_DNA"/>
</dbReference>
<dbReference type="Gene3D" id="1.20.5.340">
    <property type="match status" value="1"/>
</dbReference>
<dbReference type="AlphaFoldDB" id="A0A0S6VT61"/>
<name>A0A0S6VT61_9BACT</name>
<evidence type="ECO:0000313" key="2">
    <source>
        <dbReference type="EMBL" id="GAK50701.1"/>
    </source>
</evidence>
<dbReference type="HOGENOM" id="CLU_1136302_0_0_0"/>
<sequence>MAKTTIIFIALFILSTTAGIVNHLSYRSSLKSWKQAVASRDNTVANLNTQVATLKADREGLDGEYDVFAKDIAALKSKVTDCQNRLALYQDDRPITTGQQPKIEKPRGLGVSYKQATQKLAASFAIKQSTPVNGQPRYMGMSHNQLATIEIIGDQQNISKASLLLGVPNDDSQALQQNALFALQFVQNVVPEWGWPENEKWIAESIQNLSGEEQGERSITKAGKVVKMSWLSSIAVFSLSISRE</sequence>
<evidence type="ECO:0000313" key="3">
    <source>
        <dbReference type="Proteomes" id="UP000030700"/>
    </source>
</evidence>
<reference evidence="2" key="1">
    <citation type="journal article" date="2015" name="PeerJ">
        <title>First genomic representation of candidate bacterial phylum KSB3 points to enhanced environmental sensing as a trigger of wastewater bulking.</title>
        <authorList>
            <person name="Sekiguchi Y."/>
            <person name="Ohashi A."/>
            <person name="Parks D.H."/>
            <person name="Yamauchi T."/>
            <person name="Tyson G.W."/>
            <person name="Hugenholtz P."/>
        </authorList>
    </citation>
    <scope>NUCLEOTIDE SEQUENCE [LARGE SCALE GENOMIC DNA]</scope>
</reference>
<gene>
    <name evidence="2" type="ORF">U14_01934</name>
</gene>
<keyword evidence="3" id="KW-1185">Reference proteome</keyword>
<accession>A0A0S6VT61</accession>
<organism evidence="2">
    <name type="scientific">Candidatus Moduliflexus flocculans</name>
    <dbReference type="NCBI Taxonomy" id="1499966"/>
    <lineage>
        <taxon>Bacteria</taxon>
        <taxon>Candidatus Moduliflexota</taxon>
        <taxon>Candidatus Moduliflexia</taxon>
        <taxon>Candidatus Moduliflexales</taxon>
        <taxon>Candidatus Moduliflexaceae</taxon>
    </lineage>
</organism>
<keyword evidence="1" id="KW-0175">Coiled coil</keyword>
<feature type="coiled-coil region" evidence="1">
    <location>
        <begin position="44"/>
        <end position="92"/>
    </location>
</feature>
<dbReference type="Proteomes" id="UP000030700">
    <property type="component" value="Unassembled WGS sequence"/>
</dbReference>
<proteinExistence type="predicted"/>
<evidence type="ECO:0000256" key="1">
    <source>
        <dbReference type="SAM" id="Coils"/>
    </source>
</evidence>
<protein>
    <submittedName>
        <fullName evidence="2">Uncharacterized protein</fullName>
    </submittedName>
</protein>